<dbReference type="InterPro" id="IPR036880">
    <property type="entry name" value="Kunitz_BPTI_sf"/>
</dbReference>
<accession>A0ABD1JE82</accession>
<dbReference type="PANTHER" id="PTHR24020">
    <property type="entry name" value="COLLAGEN ALPHA"/>
    <property type="match status" value="1"/>
</dbReference>
<dbReference type="EMBL" id="JBHFQA010000017">
    <property type="protein sequence ID" value="KAL2084690.1"/>
    <property type="molecule type" value="Genomic_DNA"/>
</dbReference>
<dbReference type="InterPro" id="IPR020901">
    <property type="entry name" value="Prtase_inh_Kunz-CS"/>
</dbReference>
<dbReference type="GO" id="GO:0005581">
    <property type="term" value="C:collagen trimer"/>
    <property type="evidence" value="ECO:0007669"/>
    <property type="project" value="UniProtKB-KW"/>
</dbReference>
<sequence>MSEDVTPEVFESMRATVHHLLVNISIAESNCPRGARVAVVSYSFSVKYLIRFSDYHQKKHLLTEVNNIPLERTSRQRNIGAAMRFVARHVFKRTRKGLLMRKVAIFITNGESQDAKSINTAVLELNARDIHSAVIAFRNTPQVTAAFKTDETQSFIVKLMKSDQDLRTQLSDVKRCIICYDPCKTESSCSKAPAPIEVDLDLAVLVDGSRSVQADQFAGVKELLGSVVEQIAVSSQPSRADNQARVALYQQISGSYARTEGQIPVQQEFDFMMHQDSSSMKSHIFQSMQQLGGSSGLGYALEWIVRKRLLTATKPRKSKMVLAIVGGETSYWDRARLEFASRLARCQGVVVFTLTVGDSFNNTQVKELASYPLEQHLVHLGEVKQAEQDYAKRFIHTFLTFVKSQVNRYPASSEQKMCQNFQQQIDQGLIDVLEESTPLPTTPASYSQPATTPSFDQTADTQTVISNEPEHDGEYSGHEDTSGFVSDIFQLLLHDATDLQAVVCTLKHEKGQCRDFVVKWHYDTSSRACFPFWYSGCGGNANRFESKEDCEAYCVWTP</sequence>
<dbReference type="PRINTS" id="PR00759">
    <property type="entry name" value="BASICPTASE"/>
</dbReference>
<keyword evidence="2" id="KW-0964">Secreted</keyword>
<dbReference type="Pfam" id="PF00092">
    <property type="entry name" value="VWA"/>
    <property type="match status" value="2"/>
</dbReference>
<dbReference type="PROSITE" id="PS50279">
    <property type="entry name" value="BPTI_KUNITZ_2"/>
    <property type="match status" value="1"/>
</dbReference>
<dbReference type="Gene3D" id="3.40.50.410">
    <property type="entry name" value="von Willebrand factor, type A domain"/>
    <property type="match status" value="2"/>
</dbReference>
<keyword evidence="3" id="KW-0176">Collagen</keyword>
<feature type="domain" description="VWFA" evidence="5">
    <location>
        <begin position="1"/>
        <end position="137"/>
    </location>
</feature>
<dbReference type="SUPFAM" id="SSF57362">
    <property type="entry name" value="BPTI-like"/>
    <property type="match status" value="1"/>
</dbReference>
<dbReference type="SUPFAM" id="SSF53300">
    <property type="entry name" value="vWA-like"/>
    <property type="match status" value="2"/>
</dbReference>
<protein>
    <submittedName>
        <fullName evidence="7">Uncharacterized protein</fullName>
    </submittedName>
</protein>
<keyword evidence="8" id="KW-1185">Reference proteome</keyword>
<dbReference type="PROSITE" id="PS00280">
    <property type="entry name" value="BPTI_KUNITZ_1"/>
    <property type="match status" value="1"/>
</dbReference>
<dbReference type="InterPro" id="IPR050525">
    <property type="entry name" value="ECM_Assembly_Org"/>
</dbReference>
<dbReference type="PROSITE" id="PS50234">
    <property type="entry name" value="VWFA"/>
    <property type="match status" value="2"/>
</dbReference>
<evidence type="ECO:0000256" key="3">
    <source>
        <dbReference type="ARBA" id="ARBA00023119"/>
    </source>
</evidence>
<dbReference type="SMART" id="SM00327">
    <property type="entry name" value="VWA"/>
    <property type="match status" value="2"/>
</dbReference>
<keyword evidence="2" id="KW-0272">Extracellular matrix</keyword>
<name>A0ABD1JE82_9TELE</name>
<comment type="caution">
    <text evidence="7">The sequence shown here is derived from an EMBL/GenBank/DDBJ whole genome shotgun (WGS) entry which is preliminary data.</text>
</comment>
<feature type="domain" description="VWFA" evidence="5">
    <location>
        <begin position="201"/>
        <end position="394"/>
    </location>
</feature>
<reference evidence="7 8" key="1">
    <citation type="submission" date="2024-09" db="EMBL/GenBank/DDBJ databases">
        <title>A chromosome-level genome assembly of Gray's grenadier anchovy, Coilia grayii.</title>
        <authorList>
            <person name="Fu Z."/>
        </authorList>
    </citation>
    <scope>NUCLEOTIDE SEQUENCE [LARGE SCALE GENOMIC DNA]</scope>
    <source>
        <strain evidence="7">G4</strain>
        <tissue evidence="7">Muscle</tissue>
    </source>
</reference>
<dbReference type="InterPro" id="IPR036465">
    <property type="entry name" value="vWFA_dom_sf"/>
</dbReference>
<proteinExistence type="predicted"/>
<dbReference type="AlphaFoldDB" id="A0ABD1JE82"/>
<evidence type="ECO:0000256" key="2">
    <source>
        <dbReference type="ARBA" id="ARBA00022530"/>
    </source>
</evidence>
<dbReference type="Gene3D" id="4.10.410.10">
    <property type="entry name" value="Pancreatic trypsin inhibitor Kunitz domain"/>
    <property type="match status" value="1"/>
</dbReference>
<evidence type="ECO:0000313" key="7">
    <source>
        <dbReference type="EMBL" id="KAL2084690.1"/>
    </source>
</evidence>
<dbReference type="FunFam" id="3.40.50.410:FF:000021">
    <property type="entry name" value="Collagen, type VI, alpha 3"/>
    <property type="match status" value="1"/>
</dbReference>
<evidence type="ECO:0000259" key="5">
    <source>
        <dbReference type="PROSITE" id="PS50234"/>
    </source>
</evidence>
<dbReference type="InterPro" id="IPR002035">
    <property type="entry name" value="VWF_A"/>
</dbReference>
<dbReference type="Pfam" id="PF00014">
    <property type="entry name" value="Kunitz_BPTI"/>
    <property type="match status" value="1"/>
</dbReference>
<comment type="subcellular location">
    <subcellularLocation>
        <location evidence="1">Secreted</location>
        <location evidence="1">Extracellular space</location>
        <location evidence="1">Extracellular matrix</location>
    </subcellularLocation>
</comment>
<evidence type="ECO:0000256" key="1">
    <source>
        <dbReference type="ARBA" id="ARBA00004498"/>
    </source>
</evidence>
<evidence type="ECO:0000313" key="8">
    <source>
        <dbReference type="Proteomes" id="UP001591681"/>
    </source>
</evidence>
<dbReference type="Proteomes" id="UP001591681">
    <property type="component" value="Unassembled WGS sequence"/>
</dbReference>
<keyword evidence="4" id="KW-1015">Disulfide bond</keyword>
<evidence type="ECO:0000256" key="4">
    <source>
        <dbReference type="ARBA" id="ARBA00023157"/>
    </source>
</evidence>
<dbReference type="SMART" id="SM00131">
    <property type="entry name" value="KU"/>
    <property type="match status" value="1"/>
</dbReference>
<dbReference type="FunFam" id="4.10.410.10:FF:000020">
    <property type="entry name" value="Collagen, type VI, alpha 3"/>
    <property type="match status" value="1"/>
</dbReference>
<dbReference type="CDD" id="cd01450">
    <property type="entry name" value="vWFA_subfamily_ECM"/>
    <property type="match status" value="2"/>
</dbReference>
<dbReference type="InterPro" id="IPR002223">
    <property type="entry name" value="Kunitz_BPTI"/>
</dbReference>
<organism evidence="7 8">
    <name type="scientific">Coilia grayii</name>
    <name type="common">Gray's grenadier anchovy</name>
    <dbReference type="NCBI Taxonomy" id="363190"/>
    <lineage>
        <taxon>Eukaryota</taxon>
        <taxon>Metazoa</taxon>
        <taxon>Chordata</taxon>
        <taxon>Craniata</taxon>
        <taxon>Vertebrata</taxon>
        <taxon>Euteleostomi</taxon>
        <taxon>Actinopterygii</taxon>
        <taxon>Neopterygii</taxon>
        <taxon>Teleostei</taxon>
        <taxon>Clupei</taxon>
        <taxon>Clupeiformes</taxon>
        <taxon>Clupeoidei</taxon>
        <taxon>Engraulidae</taxon>
        <taxon>Coilinae</taxon>
        <taxon>Coilia</taxon>
    </lineage>
</organism>
<gene>
    <name evidence="7" type="ORF">ACEWY4_020208</name>
</gene>
<feature type="domain" description="BPTI/Kunitz inhibitor" evidence="6">
    <location>
        <begin position="504"/>
        <end position="554"/>
    </location>
</feature>
<evidence type="ECO:0000259" key="6">
    <source>
        <dbReference type="PROSITE" id="PS50279"/>
    </source>
</evidence>